<proteinExistence type="predicted"/>
<evidence type="ECO:0000313" key="3">
    <source>
        <dbReference type="Proteomes" id="UP000707731"/>
    </source>
</evidence>
<organism evidence="2 3">
    <name type="scientific">Nocardia higoensis</name>
    <dbReference type="NCBI Taxonomy" id="228599"/>
    <lineage>
        <taxon>Bacteria</taxon>
        <taxon>Bacillati</taxon>
        <taxon>Actinomycetota</taxon>
        <taxon>Actinomycetes</taxon>
        <taxon>Mycobacteriales</taxon>
        <taxon>Nocardiaceae</taxon>
        <taxon>Nocardia</taxon>
    </lineage>
</organism>
<feature type="transmembrane region" description="Helical" evidence="1">
    <location>
        <begin position="15"/>
        <end position="34"/>
    </location>
</feature>
<evidence type="ECO:0000256" key="1">
    <source>
        <dbReference type="SAM" id="Phobius"/>
    </source>
</evidence>
<feature type="transmembrane region" description="Helical" evidence="1">
    <location>
        <begin position="66"/>
        <end position="88"/>
    </location>
</feature>
<gene>
    <name evidence="2" type="ORF">IU449_11945</name>
</gene>
<keyword evidence="1" id="KW-0472">Membrane</keyword>
<dbReference type="RefSeq" id="WP_195001864.1">
    <property type="nucleotide sequence ID" value="NZ_JADLQN010000001.1"/>
</dbReference>
<keyword evidence="1" id="KW-1133">Transmembrane helix</keyword>
<dbReference type="Proteomes" id="UP000707731">
    <property type="component" value="Unassembled WGS sequence"/>
</dbReference>
<keyword evidence="1" id="KW-0812">Transmembrane</keyword>
<protein>
    <submittedName>
        <fullName evidence="2">Uncharacterized protein</fullName>
    </submittedName>
</protein>
<sequence length="100" mass="10663">MAVFRRFQGDSLWQGWWSASSLIVNPIVLLGNLIERDKVRGLSAPNSGSGHLPMDPGKPLTSRPQVFGLLVPMLGLGLVVILALTAGAEADDRPSAYPPT</sequence>
<evidence type="ECO:0000313" key="2">
    <source>
        <dbReference type="EMBL" id="MBF6355245.1"/>
    </source>
</evidence>
<comment type="caution">
    <text evidence="2">The sequence shown here is derived from an EMBL/GenBank/DDBJ whole genome shotgun (WGS) entry which is preliminary data.</text>
</comment>
<reference evidence="2 3" key="1">
    <citation type="submission" date="2020-10" db="EMBL/GenBank/DDBJ databases">
        <title>Identification of Nocardia species via Next-generation sequencing and recognition of intraspecies genetic diversity.</title>
        <authorList>
            <person name="Li P."/>
            <person name="Li P."/>
            <person name="Lu B."/>
        </authorList>
    </citation>
    <scope>NUCLEOTIDE SEQUENCE [LARGE SCALE GENOMIC DNA]</scope>
    <source>
        <strain evidence="2 3">BJ06-0143</strain>
    </source>
</reference>
<name>A0ABS0D9X7_9NOCA</name>
<dbReference type="EMBL" id="JADLQN010000001">
    <property type="protein sequence ID" value="MBF6355245.1"/>
    <property type="molecule type" value="Genomic_DNA"/>
</dbReference>
<keyword evidence="3" id="KW-1185">Reference proteome</keyword>
<accession>A0ABS0D9X7</accession>